<dbReference type="Pfam" id="PF00005">
    <property type="entry name" value="ABC_tran"/>
    <property type="match status" value="2"/>
</dbReference>
<keyword evidence="2" id="KW-0547">Nucleotide-binding</keyword>
<dbReference type="PROSITE" id="PS50893">
    <property type="entry name" value="ABC_TRANSPORTER_2"/>
    <property type="match status" value="2"/>
</dbReference>
<dbReference type="GO" id="GO:0005524">
    <property type="term" value="F:ATP binding"/>
    <property type="evidence" value="ECO:0007669"/>
    <property type="project" value="UniProtKB-KW"/>
</dbReference>
<dbReference type="FunFam" id="3.40.50.300:FF:000016">
    <property type="entry name" value="Oligopeptide ABC transporter ATP-binding component"/>
    <property type="match status" value="2"/>
</dbReference>
<dbReference type="NCBIfam" id="NF007739">
    <property type="entry name" value="PRK10419.1"/>
    <property type="match status" value="2"/>
</dbReference>
<dbReference type="EMBL" id="JAUOPB010000001">
    <property type="protein sequence ID" value="MDO6421168.1"/>
    <property type="molecule type" value="Genomic_DNA"/>
</dbReference>
<dbReference type="InterPro" id="IPR003593">
    <property type="entry name" value="AAA+_ATPase"/>
</dbReference>
<dbReference type="GO" id="GO:0015833">
    <property type="term" value="P:peptide transport"/>
    <property type="evidence" value="ECO:0007669"/>
    <property type="project" value="InterPro"/>
</dbReference>
<accession>A0AAW7X3M4</accession>
<dbReference type="AlphaFoldDB" id="A0AAW7X3M4"/>
<evidence type="ECO:0000313" key="5">
    <source>
        <dbReference type="EMBL" id="MDO6421168.1"/>
    </source>
</evidence>
<dbReference type="PROSITE" id="PS00211">
    <property type="entry name" value="ABC_TRANSPORTER_1"/>
    <property type="match status" value="2"/>
</dbReference>
<dbReference type="InterPro" id="IPR017871">
    <property type="entry name" value="ABC_transporter-like_CS"/>
</dbReference>
<evidence type="ECO:0000313" key="6">
    <source>
        <dbReference type="Proteomes" id="UP001169760"/>
    </source>
</evidence>
<dbReference type="Gene3D" id="3.40.50.300">
    <property type="entry name" value="P-loop containing nucleotide triphosphate hydrolases"/>
    <property type="match status" value="2"/>
</dbReference>
<dbReference type="SUPFAM" id="SSF52540">
    <property type="entry name" value="P-loop containing nucleoside triphosphate hydrolases"/>
    <property type="match status" value="2"/>
</dbReference>
<dbReference type="GO" id="GO:0055085">
    <property type="term" value="P:transmembrane transport"/>
    <property type="evidence" value="ECO:0007669"/>
    <property type="project" value="UniProtKB-ARBA"/>
</dbReference>
<comment type="caution">
    <text evidence="5">The sequence shown here is derived from an EMBL/GenBank/DDBJ whole genome shotgun (WGS) entry which is preliminary data.</text>
</comment>
<sequence length="539" mass="59445">MSHLIVKDLTTHFYTREGLTTAVDNVSFTLEAGQILGIVGESGSGKSVACYSLLGLIPSPPGKVVNGSALFNGEDLLTKTEAELRSVRGRKISMIFQDPMTSLNPHMRIGDQLIEAYRLHHKSTKKQATEKAIQLLQEVGIKDADSRIRAYPHEFSGGMRQRAMIAMALITEPELLIADEPTTALDVTVQAQILQLIKSIQQKRHLSVIFISHDLAVVSQIADQLIVMKEGKVVESGATASVFTEQKHPYTKKLIAAIPNKAKQVKFTATETSPLLTVNNLSTSFAQETTSWFGKKAARKVVVKDISFTIQQGEILGLVGESGSGKSTLGRSVIKLINADNGEINIDEHCIHTLQGDKLKQARKDFQMIFQDPYASLNPRLTVFDALAEPLLLHGIANKTNVVEKVNTLMDDVGLARKFVRKYPHEFSGGQRQRIAIARALAPQPKLIIADEPVSALDVTIQAQILELLLNLTQKHNLAMLFISHDLAVVRYLCDRVMVMHNGSLVEQGPTEDIYNQPAHPYTQKLISAIPTFMTQNMH</sequence>
<feature type="domain" description="ABC transporter" evidence="4">
    <location>
        <begin position="4"/>
        <end position="255"/>
    </location>
</feature>
<protein>
    <submittedName>
        <fullName evidence="5">ABC transporter ATP-binding protein</fullName>
    </submittedName>
</protein>
<dbReference type="InterPro" id="IPR013563">
    <property type="entry name" value="Oligopep_ABC_C"/>
</dbReference>
<name>A0AAW7X3M4_9GAMM</name>
<reference evidence="5" key="1">
    <citation type="submission" date="2023-07" db="EMBL/GenBank/DDBJ databases">
        <title>Genome content predicts the carbon catabolic preferences of heterotrophic bacteria.</title>
        <authorList>
            <person name="Gralka M."/>
        </authorList>
    </citation>
    <scope>NUCLEOTIDE SEQUENCE</scope>
    <source>
        <strain evidence="5">I3M17_2</strain>
    </source>
</reference>
<dbReference type="Pfam" id="PF08352">
    <property type="entry name" value="oligo_HPY"/>
    <property type="match status" value="2"/>
</dbReference>
<keyword evidence="3 5" id="KW-0067">ATP-binding</keyword>
<dbReference type="CDD" id="cd03257">
    <property type="entry name" value="ABC_NikE_OppD_transporters"/>
    <property type="match status" value="2"/>
</dbReference>
<proteinExistence type="predicted"/>
<dbReference type="PANTHER" id="PTHR43776">
    <property type="entry name" value="TRANSPORT ATP-BINDING PROTEIN"/>
    <property type="match status" value="1"/>
</dbReference>
<keyword evidence="1" id="KW-0813">Transport</keyword>
<dbReference type="SMART" id="SM00382">
    <property type="entry name" value="AAA"/>
    <property type="match status" value="2"/>
</dbReference>
<dbReference type="GO" id="GO:0016887">
    <property type="term" value="F:ATP hydrolysis activity"/>
    <property type="evidence" value="ECO:0007669"/>
    <property type="project" value="InterPro"/>
</dbReference>
<organism evidence="5 6">
    <name type="scientific">Saccharophagus degradans</name>
    <dbReference type="NCBI Taxonomy" id="86304"/>
    <lineage>
        <taxon>Bacteria</taxon>
        <taxon>Pseudomonadati</taxon>
        <taxon>Pseudomonadota</taxon>
        <taxon>Gammaproteobacteria</taxon>
        <taxon>Cellvibrionales</taxon>
        <taxon>Cellvibrionaceae</taxon>
        <taxon>Saccharophagus</taxon>
    </lineage>
</organism>
<evidence type="ECO:0000256" key="2">
    <source>
        <dbReference type="ARBA" id="ARBA00022741"/>
    </source>
</evidence>
<evidence type="ECO:0000256" key="1">
    <source>
        <dbReference type="ARBA" id="ARBA00022448"/>
    </source>
</evidence>
<dbReference type="InterPro" id="IPR003439">
    <property type="entry name" value="ABC_transporter-like_ATP-bd"/>
</dbReference>
<dbReference type="NCBIfam" id="NF008453">
    <property type="entry name" value="PRK11308.1"/>
    <property type="match status" value="2"/>
</dbReference>
<dbReference type="Proteomes" id="UP001169760">
    <property type="component" value="Unassembled WGS sequence"/>
</dbReference>
<dbReference type="InterPro" id="IPR050319">
    <property type="entry name" value="ABC_transp_ATP-bind"/>
</dbReference>
<feature type="domain" description="ABC transporter" evidence="4">
    <location>
        <begin position="276"/>
        <end position="527"/>
    </location>
</feature>
<gene>
    <name evidence="5" type="ORF">Q4521_01650</name>
</gene>
<dbReference type="RefSeq" id="WP_303490425.1">
    <property type="nucleotide sequence ID" value="NZ_JAUOPB010000001.1"/>
</dbReference>
<dbReference type="InterPro" id="IPR027417">
    <property type="entry name" value="P-loop_NTPase"/>
</dbReference>
<evidence type="ECO:0000259" key="4">
    <source>
        <dbReference type="PROSITE" id="PS50893"/>
    </source>
</evidence>
<evidence type="ECO:0000256" key="3">
    <source>
        <dbReference type="ARBA" id="ARBA00022840"/>
    </source>
</evidence>